<dbReference type="NCBIfam" id="NF041705">
    <property type="entry name" value="RIPP_cyclo_YhhA"/>
    <property type="match status" value="1"/>
</dbReference>
<dbReference type="EMBL" id="CP003130">
    <property type="protein sequence ID" value="AEU34651.1"/>
    <property type="molecule type" value="Genomic_DNA"/>
</dbReference>
<protein>
    <submittedName>
        <fullName evidence="2">Uncharacterized protein</fullName>
    </submittedName>
</protein>
<feature type="compositionally biased region" description="Polar residues" evidence="1">
    <location>
        <begin position="16"/>
        <end position="28"/>
    </location>
</feature>
<accession>G8P0P3</accession>
<feature type="region of interest" description="Disordered" evidence="1">
    <location>
        <begin position="42"/>
        <end position="64"/>
    </location>
</feature>
<sequence>MESVILEHPAAGAASVQMSPNSSQTALSRDSAALRRLMEEVRCEDSNVSSASTAYNRQHNRHNR</sequence>
<evidence type="ECO:0000256" key="1">
    <source>
        <dbReference type="SAM" id="MobiDB-lite"/>
    </source>
</evidence>
<dbReference type="HOGENOM" id="CLU_2861449_0_0_0"/>
<dbReference type="Proteomes" id="UP000007113">
    <property type="component" value="Chromosome"/>
</dbReference>
<name>G8P0P3_GRAMM</name>
<organism evidence="2 3">
    <name type="scientific">Granulicella mallensis (strain ATCC BAA-1857 / DSM 23137 / MP5ACTX8)</name>
    <dbReference type="NCBI Taxonomy" id="682795"/>
    <lineage>
        <taxon>Bacteria</taxon>
        <taxon>Pseudomonadati</taxon>
        <taxon>Acidobacteriota</taxon>
        <taxon>Terriglobia</taxon>
        <taxon>Terriglobales</taxon>
        <taxon>Acidobacteriaceae</taxon>
        <taxon>Granulicella</taxon>
    </lineage>
</organism>
<keyword evidence="3" id="KW-1185">Reference proteome</keyword>
<dbReference type="STRING" id="682795.AciX8_0296"/>
<feature type="region of interest" description="Disordered" evidence="1">
    <location>
        <begin position="1"/>
        <end position="29"/>
    </location>
</feature>
<reference evidence="2 3" key="1">
    <citation type="submission" date="2011-11" db="EMBL/GenBank/DDBJ databases">
        <title>Complete sequence of Granulicella mallensis MP5ACTX8.</title>
        <authorList>
            <consortium name="US DOE Joint Genome Institute"/>
            <person name="Lucas S."/>
            <person name="Copeland A."/>
            <person name="Lapidus A."/>
            <person name="Cheng J.-F."/>
            <person name="Goodwin L."/>
            <person name="Pitluck S."/>
            <person name="Peters L."/>
            <person name="Lu M."/>
            <person name="Detter J.C."/>
            <person name="Han C."/>
            <person name="Tapia R."/>
            <person name="Land M."/>
            <person name="Hauser L."/>
            <person name="Kyrpides N."/>
            <person name="Ivanova N."/>
            <person name="Mikhailova N."/>
            <person name="Pagani I."/>
            <person name="Rawat S."/>
            <person name="Mannisto M."/>
            <person name="Haggblom M."/>
            <person name="Woyke T."/>
        </authorList>
    </citation>
    <scope>NUCLEOTIDE SEQUENCE [LARGE SCALE GENOMIC DNA]</scope>
    <source>
        <strain evidence="3">ATCC BAA-1857 / DSM 23137 / MP5ACTX8</strain>
    </source>
</reference>
<dbReference type="OrthoDB" id="10001617at2"/>
<evidence type="ECO:0000313" key="2">
    <source>
        <dbReference type="EMBL" id="AEU34651.1"/>
    </source>
</evidence>
<dbReference type="KEGG" id="gma:AciX8_0296"/>
<gene>
    <name evidence="2" type="ordered locus">AciX8_0296</name>
</gene>
<dbReference type="AlphaFoldDB" id="G8P0P3"/>
<feature type="compositionally biased region" description="Polar residues" evidence="1">
    <location>
        <begin position="46"/>
        <end position="57"/>
    </location>
</feature>
<evidence type="ECO:0000313" key="3">
    <source>
        <dbReference type="Proteomes" id="UP000007113"/>
    </source>
</evidence>
<proteinExistence type="predicted"/>